<evidence type="ECO:0000259" key="2">
    <source>
        <dbReference type="Pfam" id="PF04773"/>
    </source>
</evidence>
<keyword evidence="1" id="KW-0812">Transmembrane</keyword>
<dbReference type="Pfam" id="PF04773">
    <property type="entry name" value="FecR"/>
    <property type="match status" value="1"/>
</dbReference>
<reference evidence="4 5" key="1">
    <citation type="submission" date="2018-07" db="EMBL/GenBank/DDBJ databases">
        <title>Pedobacter sp. nov., isolated from soil.</title>
        <authorList>
            <person name="Zhou L.Y."/>
            <person name="Du Z.J."/>
        </authorList>
    </citation>
    <scope>NUCLEOTIDE SEQUENCE [LARGE SCALE GENOMIC DNA]</scope>
    <source>
        <strain evidence="4 5">JDX94</strain>
    </source>
</reference>
<evidence type="ECO:0000256" key="1">
    <source>
        <dbReference type="SAM" id="Phobius"/>
    </source>
</evidence>
<dbReference type="PIRSF" id="PIRSF018266">
    <property type="entry name" value="FecR"/>
    <property type="match status" value="1"/>
</dbReference>
<dbReference type="OrthoDB" id="1099963at2"/>
<feature type="transmembrane region" description="Helical" evidence="1">
    <location>
        <begin position="74"/>
        <end position="96"/>
    </location>
</feature>
<protein>
    <submittedName>
        <fullName evidence="4">FecR family protein</fullName>
    </submittedName>
</protein>
<dbReference type="FunFam" id="2.60.120.1440:FF:000001">
    <property type="entry name" value="Putative anti-sigma factor"/>
    <property type="match status" value="1"/>
</dbReference>
<dbReference type="InterPro" id="IPR012373">
    <property type="entry name" value="Ferrdict_sens_TM"/>
</dbReference>
<dbReference type="RefSeq" id="WP_115400961.1">
    <property type="nucleotide sequence ID" value="NZ_QPKV01000001.1"/>
</dbReference>
<dbReference type="InterPro" id="IPR006860">
    <property type="entry name" value="FecR"/>
</dbReference>
<dbReference type="EMBL" id="QPKV01000001">
    <property type="protein sequence ID" value="RDC58587.1"/>
    <property type="molecule type" value="Genomic_DNA"/>
</dbReference>
<dbReference type="GO" id="GO:0016989">
    <property type="term" value="F:sigma factor antagonist activity"/>
    <property type="evidence" value="ECO:0007669"/>
    <property type="project" value="TreeGrafter"/>
</dbReference>
<evidence type="ECO:0000313" key="4">
    <source>
        <dbReference type="EMBL" id="RDC58587.1"/>
    </source>
</evidence>
<dbReference type="Gene3D" id="3.55.50.30">
    <property type="match status" value="1"/>
</dbReference>
<feature type="domain" description="FecR protein" evidence="2">
    <location>
        <begin position="175"/>
        <end position="270"/>
    </location>
</feature>
<dbReference type="Proteomes" id="UP000253961">
    <property type="component" value="Unassembled WGS sequence"/>
</dbReference>
<feature type="domain" description="Protein FecR C-terminal" evidence="3">
    <location>
        <begin position="313"/>
        <end position="380"/>
    </location>
</feature>
<dbReference type="InterPro" id="IPR032508">
    <property type="entry name" value="FecR_C"/>
</dbReference>
<dbReference type="Gene3D" id="2.60.120.1440">
    <property type="match status" value="1"/>
</dbReference>
<sequence>MNQDELQHLLSKYNSQTATPEEKRVVEEWYEHVNGNEPDAGNSDLFAVKNKIHKKIQRGIKKKRNHTKLKLKSFYINLFRAAVLILALLGGTYLYLKQSDSGASTKVSLSKEKPIKPGGNNAVLLLADGSQVILNEAVDGQVVDQPGVKITKTKSGELVYRFIGKSNLEEAQFNTVTTPRGGQYHLILVDGTGVWLNAGSSIKFPTVFSGASRKVEVTGEVYFEVSKNKSKPFIVNTDQSEIKVLGTHFNINAYPDEDYQRTTLLEGSIEISKGREKQLLSPGQQASISKSSDVIKLKEIDDVEAVVAWKNGYFQFEKADLQSVMRQISRWYDTEVSYNGQIPVKEYNGKLPRNAEVKKLIEMLSYTGIHCKVERNQITVNPK</sequence>
<evidence type="ECO:0000313" key="5">
    <source>
        <dbReference type="Proteomes" id="UP000253961"/>
    </source>
</evidence>
<gene>
    <name evidence="4" type="ORF">DU508_00890</name>
</gene>
<keyword evidence="1" id="KW-1133">Transmembrane helix</keyword>
<accession>A0A369Q5N1</accession>
<dbReference type="Pfam" id="PF16344">
    <property type="entry name" value="FecR_C"/>
    <property type="match status" value="1"/>
</dbReference>
<dbReference type="PANTHER" id="PTHR30273">
    <property type="entry name" value="PERIPLASMIC SIGNAL SENSOR AND SIGMA FACTOR ACTIVATOR FECR-RELATED"/>
    <property type="match status" value="1"/>
</dbReference>
<dbReference type="AlphaFoldDB" id="A0A369Q5N1"/>
<name>A0A369Q5N1_9SPHI</name>
<proteinExistence type="predicted"/>
<dbReference type="PANTHER" id="PTHR30273:SF2">
    <property type="entry name" value="PROTEIN FECR"/>
    <property type="match status" value="1"/>
</dbReference>
<evidence type="ECO:0000259" key="3">
    <source>
        <dbReference type="Pfam" id="PF16344"/>
    </source>
</evidence>
<keyword evidence="1" id="KW-0472">Membrane</keyword>
<keyword evidence="5" id="KW-1185">Reference proteome</keyword>
<organism evidence="4 5">
    <name type="scientific">Pedobacter chinensis</name>
    <dbReference type="NCBI Taxonomy" id="2282421"/>
    <lineage>
        <taxon>Bacteria</taxon>
        <taxon>Pseudomonadati</taxon>
        <taxon>Bacteroidota</taxon>
        <taxon>Sphingobacteriia</taxon>
        <taxon>Sphingobacteriales</taxon>
        <taxon>Sphingobacteriaceae</taxon>
        <taxon>Pedobacter</taxon>
    </lineage>
</organism>
<comment type="caution">
    <text evidence="4">The sequence shown here is derived from an EMBL/GenBank/DDBJ whole genome shotgun (WGS) entry which is preliminary data.</text>
</comment>